<gene>
    <name evidence="2" type="ORF">AC578_4028</name>
</gene>
<dbReference type="AlphaFoldDB" id="A0A139HDW9"/>
<name>A0A139HDW9_9PEZI</name>
<feature type="compositionally biased region" description="Low complexity" evidence="1">
    <location>
        <begin position="301"/>
        <end position="318"/>
    </location>
</feature>
<feature type="region of interest" description="Disordered" evidence="1">
    <location>
        <begin position="173"/>
        <end position="271"/>
    </location>
</feature>
<sequence>MNSSFSLQTKTLIFRAAIRDGFSSKSLPSAQTLLTLFFTIFSSQPGVVSKLESLLDWIISAINPKATTNLVREEWRSKAGRRNFYCVSISEGLLRLVQRDAFSYEDVVFTKKALMEHARYGYCYRDVLSPSSVTRDELLGEAIGILRTPSAPTSFQPSTSTFAYDHQRRSFSTFTSSSPKNLNDPHDLDNHQRTFSPFAPSTHTNLKDHRRISSSSFAPSTHKNLEDHRRISSSAFASSTSPLVTSAHKNLNDRQRISSSSFAPSTHKNLNDDQRISFSSFASSTHKNLNDHQRISISTFASSSASDTPPHNNSNDPPNNDHSDTPHNNNEQRTSYLSILTNLQLLIHDAKAQGQGQGQG</sequence>
<dbReference type="EMBL" id="LFZN01000069">
    <property type="protein sequence ID" value="KXT00650.1"/>
    <property type="molecule type" value="Genomic_DNA"/>
</dbReference>
<feature type="compositionally biased region" description="Low complexity" evidence="1">
    <location>
        <begin position="232"/>
        <end position="241"/>
    </location>
</feature>
<feature type="compositionally biased region" description="Polar residues" evidence="1">
    <location>
        <begin position="213"/>
        <end position="222"/>
    </location>
</feature>
<dbReference type="Proteomes" id="UP000070133">
    <property type="component" value="Unassembled WGS sequence"/>
</dbReference>
<keyword evidence="3" id="KW-1185">Reference proteome</keyword>
<protein>
    <submittedName>
        <fullName evidence="2">Uncharacterized protein</fullName>
    </submittedName>
</protein>
<evidence type="ECO:0000256" key="1">
    <source>
        <dbReference type="SAM" id="MobiDB-lite"/>
    </source>
</evidence>
<evidence type="ECO:0000313" key="3">
    <source>
        <dbReference type="Proteomes" id="UP000070133"/>
    </source>
</evidence>
<accession>A0A139HDW9</accession>
<reference evidence="2 3" key="1">
    <citation type="submission" date="2015-07" db="EMBL/GenBank/DDBJ databases">
        <title>Comparative genomics of the Sigatoka disease complex on banana suggests a link between parallel evolutionary changes in Pseudocercospora fijiensis and Pseudocercospora eumusae and increased virulence on the banana host.</title>
        <authorList>
            <person name="Chang T.-C."/>
            <person name="Salvucci A."/>
            <person name="Crous P.W."/>
            <person name="Stergiopoulos I."/>
        </authorList>
    </citation>
    <scope>NUCLEOTIDE SEQUENCE [LARGE SCALE GENOMIC DNA]</scope>
    <source>
        <strain evidence="2 3">CBS 114824</strain>
    </source>
</reference>
<feature type="compositionally biased region" description="Polar residues" evidence="1">
    <location>
        <begin position="193"/>
        <end position="204"/>
    </location>
</feature>
<feature type="compositionally biased region" description="Polar residues" evidence="1">
    <location>
        <begin position="257"/>
        <end position="268"/>
    </location>
</feature>
<proteinExistence type="predicted"/>
<feature type="region of interest" description="Disordered" evidence="1">
    <location>
        <begin position="301"/>
        <end position="331"/>
    </location>
</feature>
<feature type="compositionally biased region" description="Basic and acidic residues" evidence="1">
    <location>
        <begin position="183"/>
        <end position="192"/>
    </location>
</feature>
<evidence type="ECO:0000313" key="2">
    <source>
        <dbReference type="EMBL" id="KXT00650.1"/>
    </source>
</evidence>
<comment type="caution">
    <text evidence="2">The sequence shown here is derived from an EMBL/GenBank/DDBJ whole genome shotgun (WGS) entry which is preliminary data.</text>
</comment>
<organism evidence="2 3">
    <name type="scientific">Pseudocercospora eumusae</name>
    <dbReference type="NCBI Taxonomy" id="321146"/>
    <lineage>
        <taxon>Eukaryota</taxon>
        <taxon>Fungi</taxon>
        <taxon>Dikarya</taxon>
        <taxon>Ascomycota</taxon>
        <taxon>Pezizomycotina</taxon>
        <taxon>Dothideomycetes</taxon>
        <taxon>Dothideomycetidae</taxon>
        <taxon>Mycosphaerellales</taxon>
        <taxon>Mycosphaerellaceae</taxon>
        <taxon>Pseudocercospora</taxon>
    </lineage>
</organism>